<dbReference type="AlphaFoldDB" id="A8N4P3"/>
<comment type="caution">
    <text evidence="3">The sequence shown here is derived from an EMBL/GenBank/DDBJ whole genome shotgun (WGS) entry which is preliminary data.</text>
</comment>
<feature type="compositionally biased region" description="Basic and acidic residues" evidence="1">
    <location>
        <begin position="275"/>
        <end position="291"/>
    </location>
</feature>
<organism evidence="3 4">
    <name type="scientific">Coprinopsis cinerea (strain Okayama-7 / 130 / ATCC MYA-4618 / FGSC 9003)</name>
    <name type="common">Inky cap fungus</name>
    <name type="synonym">Hormographiella aspergillata</name>
    <dbReference type="NCBI Taxonomy" id="240176"/>
    <lineage>
        <taxon>Eukaryota</taxon>
        <taxon>Fungi</taxon>
        <taxon>Dikarya</taxon>
        <taxon>Basidiomycota</taxon>
        <taxon>Agaricomycotina</taxon>
        <taxon>Agaricomycetes</taxon>
        <taxon>Agaricomycetidae</taxon>
        <taxon>Agaricales</taxon>
        <taxon>Agaricineae</taxon>
        <taxon>Psathyrellaceae</taxon>
        <taxon>Coprinopsis</taxon>
    </lineage>
</organism>
<reference evidence="3 4" key="1">
    <citation type="journal article" date="2010" name="Proc. Natl. Acad. Sci. U.S.A.">
        <title>Insights into evolution of multicellular fungi from the assembled chromosomes of the mushroom Coprinopsis cinerea (Coprinus cinereus).</title>
        <authorList>
            <person name="Stajich J.E."/>
            <person name="Wilke S.K."/>
            <person name="Ahren D."/>
            <person name="Au C.H."/>
            <person name="Birren B.W."/>
            <person name="Borodovsky M."/>
            <person name="Burns C."/>
            <person name="Canback B."/>
            <person name="Casselton L.A."/>
            <person name="Cheng C.K."/>
            <person name="Deng J."/>
            <person name="Dietrich F.S."/>
            <person name="Fargo D.C."/>
            <person name="Farman M.L."/>
            <person name="Gathman A.C."/>
            <person name="Goldberg J."/>
            <person name="Guigo R."/>
            <person name="Hoegger P.J."/>
            <person name="Hooker J.B."/>
            <person name="Huggins A."/>
            <person name="James T.Y."/>
            <person name="Kamada T."/>
            <person name="Kilaru S."/>
            <person name="Kodira C."/>
            <person name="Kues U."/>
            <person name="Kupfer D."/>
            <person name="Kwan H.S."/>
            <person name="Lomsadze A."/>
            <person name="Li W."/>
            <person name="Lilly W.W."/>
            <person name="Ma L.J."/>
            <person name="Mackey A.J."/>
            <person name="Manning G."/>
            <person name="Martin F."/>
            <person name="Muraguchi H."/>
            <person name="Natvig D.O."/>
            <person name="Palmerini H."/>
            <person name="Ramesh M.A."/>
            <person name="Rehmeyer C.J."/>
            <person name="Roe B.A."/>
            <person name="Shenoy N."/>
            <person name="Stanke M."/>
            <person name="Ter-Hovhannisyan V."/>
            <person name="Tunlid A."/>
            <person name="Velagapudi R."/>
            <person name="Vision T.J."/>
            <person name="Zeng Q."/>
            <person name="Zolan M.E."/>
            <person name="Pukkila P.J."/>
        </authorList>
    </citation>
    <scope>NUCLEOTIDE SEQUENCE [LARGE SCALE GENOMIC DNA]</scope>
    <source>
        <strain evidence="4">Okayama-7 / 130 / ATCC MYA-4618 / FGSC 9003</strain>
    </source>
</reference>
<dbReference type="EMBL" id="AACS02000003">
    <property type="protein sequence ID" value="EAU92034.1"/>
    <property type="molecule type" value="Genomic_DNA"/>
</dbReference>
<feature type="chain" id="PRO_5002724358" evidence="2">
    <location>
        <begin position="24"/>
        <end position="291"/>
    </location>
</feature>
<feature type="signal peptide" evidence="2">
    <location>
        <begin position="1"/>
        <end position="23"/>
    </location>
</feature>
<dbReference type="OrthoDB" id="3017589at2759"/>
<feature type="compositionally biased region" description="Low complexity" evidence="1">
    <location>
        <begin position="246"/>
        <end position="264"/>
    </location>
</feature>
<evidence type="ECO:0000256" key="1">
    <source>
        <dbReference type="SAM" id="MobiDB-lite"/>
    </source>
</evidence>
<accession>A8N4P3</accession>
<dbReference type="Pfam" id="PF19287">
    <property type="entry name" value="DUF5910"/>
    <property type="match status" value="1"/>
</dbReference>
<dbReference type="GeneID" id="6006249"/>
<proteinExistence type="predicted"/>
<dbReference type="InterPro" id="IPR045564">
    <property type="entry name" value="DUF5910"/>
</dbReference>
<dbReference type="Proteomes" id="UP000001861">
    <property type="component" value="Unassembled WGS sequence"/>
</dbReference>
<feature type="compositionally biased region" description="Low complexity" evidence="1">
    <location>
        <begin position="209"/>
        <end position="228"/>
    </location>
</feature>
<name>A8N4P3_COPC7</name>
<gene>
    <name evidence="3" type="ORF">CC1G_06021</name>
</gene>
<dbReference type="RefSeq" id="XP_001829812.1">
    <property type="nucleotide sequence ID" value="XM_001829760.1"/>
</dbReference>
<keyword evidence="4" id="KW-1185">Reference proteome</keyword>
<feature type="region of interest" description="Disordered" evidence="1">
    <location>
        <begin position="206"/>
        <end position="291"/>
    </location>
</feature>
<dbReference type="VEuPathDB" id="FungiDB:CC1G_06021"/>
<sequence>MSILSKSFALFLLVSSIVVSVEGNPIPAVTIGYRMVSKDTAAAYAKKKNKLDYSIKANGEQLGPGVYASPAPGEWFGAMQCFIQANGVEWAKVPKAWVHQFSIDIDNGKSICGSRLFWKENSFLREAYLKRRGATPDNTVLFSHIETHKDTIPDPKKDKVQMLIPKAVGENPKLDIRIYCYPPGDEKIPITPVAWESWGIKDYRTECNSEGGSSSRTPSPSGSGNRKSTPPPKAGSPKPGSPKPASPNSASPKHASSKPGSKLPSPGPGPKRVKRDLSSLDLERRALQRLS</sequence>
<evidence type="ECO:0000313" key="4">
    <source>
        <dbReference type="Proteomes" id="UP000001861"/>
    </source>
</evidence>
<evidence type="ECO:0000256" key="2">
    <source>
        <dbReference type="SAM" id="SignalP"/>
    </source>
</evidence>
<protein>
    <submittedName>
        <fullName evidence="3">Uncharacterized protein</fullName>
    </submittedName>
</protein>
<keyword evidence="2" id="KW-0732">Signal</keyword>
<dbReference type="KEGG" id="cci:CC1G_06021"/>
<evidence type="ECO:0000313" key="3">
    <source>
        <dbReference type="EMBL" id="EAU92034.1"/>
    </source>
</evidence>
<feature type="compositionally biased region" description="Pro residues" evidence="1">
    <location>
        <begin position="229"/>
        <end position="245"/>
    </location>
</feature>
<dbReference type="InParanoid" id="A8N4P3"/>